<dbReference type="InParanoid" id="A0A1I4C4A3"/>
<name>A0A1I4C4A3_9ACTN</name>
<dbReference type="InterPro" id="IPR036388">
    <property type="entry name" value="WH-like_DNA-bd_sf"/>
</dbReference>
<dbReference type="EMBL" id="FOSW01000003">
    <property type="protein sequence ID" value="SFK75934.1"/>
    <property type="molecule type" value="Genomic_DNA"/>
</dbReference>
<dbReference type="InterPro" id="IPR005149">
    <property type="entry name" value="Tscrpt_reg_PadR_N"/>
</dbReference>
<dbReference type="Proteomes" id="UP000199152">
    <property type="component" value="Unassembled WGS sequence"/>
</dbReference>
<feature type="domain" description="Transcription regulator PadR C-terminal" evidence="2">
    <location>
        <begin position="99"/>
        <end position="168"/>
    </location>
</feature>
<dbReference type="Pfam" id="PF03551">
    <property type="entry name" value="PadR"/>
    <property type="match status" value="1"/>
</dbReference>
<dbReference type="Gene3D" id="1.10.10.10">
    <property type="entry name" value="Winged helix-like DNA-binding domain superfamily/Winged helix DNA-binding domain"/>
    <property type="match status" value="1"/>
</dbReference>
<dbReference type="InterPro" id="IPR018309">
    <property type="entry name" value="Tscrpt_reg_PadR_C"/>
</dbReference>
<evidence type="ECO:0000313" key="3">
    <source>
        <dbReference type="EMBL" id="SFK75934.1"/>
    </source>
</evidence>
<evidence type="ECO:0000259" key="1">
    <source>
        <dbReference type="Pfam" id="PF03551"/>
    </source>
</evidence>
<keyword evidence="4" id="KW-1185">Reference proteome</keyword>
<dbReference type="STRING" id="504800.SAMN04488085_103337"/>
<dbReference type="PANTHER" id="PTHR43252">
    <property type="entry name" value="TRANSCRIPTIONAL REGULATOR YQJI"/>
    <property type="match status" value="1"/>
</dbReference>
<dbReference type="Pfam" id="PF10400">
    <property type="entry name" value="Vir_act_alpha_C"/>
    <property type="match status" value="1"/>
</dbReference>
<evidence type="ECO:0000259" key="2">
    <source>
        <dbReference type="Pfam" id="PF10400"/>
    </source>
</evidence>
<accession>A0A1I4C4A3</accession>
<protein>
    <submittedName>
        <fullName evidence="3">Transcriptional regulator, PadR family</fullName>
    </submittedName>
</protein>
<feature type="domain" description="Transcription regulator PadR N-terminal" evidence="1">
    <location>
        <begin position="13"/>
        <end position="85"/>
    </location>
</feature>
<reference evidence="3 4" key="1">
    <citation type="submission" date="2016-10" db="EMBL/GenBank/DDBJ databases">
        <authorList>
            <person name="de Groot N.N."/>
        </authorList>
    </citation>
    <scope>NUCLEOTIDE SEQUENCE [LARGE SCALE GENOMIC DNA]</scope>
    <source>
        <strain evidence="3 4">DSM 45317</strain>
    </source>
</reference>
<organism evidence="3 4">
    <name type="scientific">Geodermatophilus ruber</name>
    <dbReference type="NCBI Taxonomy" id="504800"/>
    <lineage>
        <taxon>Bacteria</taxon>
        <taxon>Bacillati</taxon>
        <taxon>Actinomycetota</taxon>
        <taxon>Actinomycetes</taxon>
        <taxon>Geodermatophilales</taxon>
        <taxon>Geodermatophilaceae</taxon>
        <taxon>Geodermatophilus</taxon>
    </lineage>
</organism>
<sequence>MASERLSPTSYVVLGTLGLRGPSTSYDLKRAVNRSIGYFWTFPHAALYSEPQRLEQMGLLTASSEQEGRRRRTYSITEEGLRELRAWLAAPTNEHFQLRDVAELKLFFNELGEPGNVTRLAREQIAAHTERIAVYEDMQRRYGDVRGVAPRMVTLRLGLEMEHAALRFWTALEKDPDAWLPPVAGDAAARG</sequence>
<gene>
    <name evidence="3" type="ORF">SAMN04488085_103337</name>
</gene>
<proteinExistence type="predicted"/>
<dbReference type="OrthoDB" id="3186544at2"/>
<dbReference type="RefSeq" id="WP_091322533.1">
    <property type="nucleotide sequence ID" value="NZ_FOSW01000003.1"/>
</dbReference>
<dbReference type="AlphaFoldDB" id="A0A1I4C4A3"/>
<dbReference type="InterPro" id="IPR036390">
    <property type="entry name" value="WH_DNA-bd_sf"/>
</dbReference>
<dbReference type="SUPFAM" id="SSF46785">
    <property type="entry name" value="Winged helix' DNA-binding domain"/>
    <property type="match status" value="1"/>
</dbReference>
<evidence type="ECO:0000313" key="4">
    <source>
        <dbReference type="Proteomes" id="UP000199152"/>
    </source>
</evidence>
<dbReference type="PANTHER" id="PTHR43252:SF6">
    <property type="entry name" value="NEGATIVE TRANSCRIPTION REGULATOR PADR"/>
    <property type="match status" value="1"/>
</dbReference>